<dbReference type="InParanoid" id="A0A5F9DA14"/>
<reference evidence="2" key="3">
    <citation type="submission" date="2025-09" db="UniProtKB">
        <authorList>
            <consortium name="Ensembl"/>
        </authorList>
    </citation>
    <scope>IDENTIFICATION</scope>
    <source>
        <strain evidence="2">Thorbecke</strain>
    </source>
</reference>
<dbReference type="Ensembl" id="ENSOCUT00000025125.2">
    <property type="protein sequence ID" value="ENSOCUP00000042106.1"/>
    <property type="gene ID" value="ENSOCUG00000023605.2"/>
</dbReference>
<dbReference type="Proteomes" id="UP000001811">
    <property type="component" value="Chromosome X"/>
</dbReference>
<accession>A0A5F9DA14</accession>
<keyword evidence="3" id="KW-1185">Reference proteome</keyword>
<dbReference type="GeneTree" id="ENSGT00940000153222"/>
<reference evidence="2" key="2">
    <citation type="submission" date="2025-08" db="UniProtKB">
        <authorList>
            <consortium name="Ensembl"/>
        </authorList>
    </citation>
    <scope>IDENTIFICATION</scope>
    <source>
        <strain evidence="2">Thorbecke</strain>
    </source>
</reference>
<proteinExistence type="predicted"/>
<dbReference type="Bgee" id="ENSOCUG00000023605">
    <property type="expression patterns" value="Expressed in skeletal muscle tissue and 8 other cell types or tissues"/>
</dbReference>
<dbReference type="PROSITE" id="PS50106">
    <property type="entry name" value="PDZ"/>
    <property type="match status" value="1"/>
</dbReference>
<dbReference type="EMBL" id="AAGW02046144">
    <property type="status" value="NOT_ANNOTATED_CDS"/>
    <property type="molecule type" value="Genomic_DNA"/>
</dbReference>
<dbReference type="PANTHER" id="PTHR14063">
    <property type="entry name" value="PROTEIN LIN-7 HOMOLOG"/>
    <property type="match status" value="1"/>
</dbReference>
<evidence type="ECO:0000313" key="2">
    <source>
        <dbReference type="Ensembl" id="ENSOCUP00000042106.1"/>
    </source>
</evidence>
<dbReference type="SMART" id="SM00228">
    <property type="entry name" value="PDZ"/>
    <property type="match status" value="1"/>
</dbReference>
<protein>
    <recommendedName>
        <fullName evidence="1">PDZ domain-containing protein</fullName>
    </recommendedName>
</protein>
<dbReference type="SUPFAM" id="SSF50156">
    <property type="entry name" value="PDZ domain-like"/>
    <property type="match status" value="1"/>
</dbReference>
<reference evidence="2 3" key="1">
    <citation type="journal article" date="2011" name="Nature">
        <title>A high-resolution map of human evolutionary constraint using 29 mammals.</title>
        <authorList>
            <person name="Lindblad-Toh K."/>
            <person name="Garber M."/>
            <person name="Zuk O."/>
            <person name="Lin M.F."/>
            <person name="Parker B.J."/>
            <person name="Washietl S."/>
            <person name="Kheradpour P."/>
            <person name="Ernst J."/>
            <person name="Jordan G."/>
            <person name="Mauceli E."/>
            <person name="Ward L.D."/>
            <person name="Lowe C.B."/>
            <person name="Holloway A.K."/>
            <person name="Clamp M."/>
            <person name="Gnerre S."/>
            <person name="Alfoldi J."/>
            <person name="Beal K."/>
            <person name="Chang J."/>
            <person name="Clawson H."/>
            <person name="Cuff J."/>
            <person name="Di Palma F."/>
            <person name="Fitzgerald S."/>
            <person name="Flicek P."/>
            <person name="Guttman M."/>
            <person name="Hubisz M.J."/>
            <person name="Jaffe D.B."/>
            <person name="Jungreis I."/>
            <person name="Kent W.J."/>
            <person name="Kostka D."/>
            <person name="Lara M."/>
            <person name="Martins A.L."/>
            <person name="Massingham T."/>
            <person name="Moltke I."/>
            <person name="Raney B.J."/>
            <person name="Rasmussen M.D."/>
            <person name="Robinson J."/>
            <person name="Stark A."/>
            <person name="Vilella A.J."/>
            <person name="Wen J."/>
            <person name="Xie X."/>
            <person name="Zody M.C."/>
            <person name="Baldwin J."/>
            <person name="Bloom T."/>
            <person name="Chin C.W."/>
            <person name="Heiman D."/>
            <person name="Nicol R."/>
            <person name="Nusbaum C."/>
            <person name="Young S."/>
            <person name="Wilkinson J."/>
            <person name="Worley K.C."/>
            <person name="Kovar C.L."/>
            <person name="Muzny D.M."/>
            <person name="Gibbs R.A."/>
            <person name="Cree A."/>
            <person name="Dihn H.H."/>
            <person name="Fowler G."/>
            <person name="Jhangiani S."/>
            <person name="Joshi V."/>
            <person name="Lee S."/>
            <person name="Lewis L.R."/>
            <person name="Nazareth L.V."/>
            <person name="Okwuonu G."/>
            <person name="Santibanez J."/>
            <person name="Warren W.C."/>
            <person name="Mardis E.R."/>
            <person name="Weinstock G.M."/>
            <person name="Wilson R.K."/>
            <person name="Delehaunty K."/>
            <person name="Dooling D."/>
            <person name="Fronik C."/>
            <person name="Fulton L."/>
            <person name="Fulton B."/>
            <person name="Graves T."/>
            <person name="Minx P."/>
            <person name="Sodergren E."/>
            <person name="Birney E."/>
            <person name="Margulies E.H."/>
            <person name="Herrero J."/>
            <person name="Green E.D."/>
            <person name="Haussler D."/>
            <person name="Siepel A."/>
            <person name="Goldman N."/>
            <person name="Pollard K.S."/>
            <person name="Pedersen J.S."/>
            <person name="Lander E.S."/>
            <person name="Kellis M."/>
        </authorList>
    </citation>
    <scope>NUCLEOTIDE SEQUENCE [LARGE SCALE GENOMIC DNA]</scope>
    <source>
        <strain evidence="2 3">Thorbecke inbred</strain>
    </source>
</reference>
<dbReference type="AlphaFoldDB" id="A0A5F9DA14"/>
<dbReference type="InterPro" id="IPR001478">
    <property type="entry name" value="PDZ"/>
</dbReference>
<dbReference type="Gene3D" id="2.30.42.10">
    <property type="match status" value="1"/>
</dbReference>
<dbReference type="InterPro" id="IPR051109">
    <property type="entry name" value="MAM_complex_regulator"/>
</dbReference>
<dbReference type="InterPro" id="IPR036034">
    <property type="entry name" value="PDZ_sf"/>
</dbReference>
<evidence type="ECO:0000259" key="1">
    <source>
        <dbReference type="PROSITE" id="PS50106"/>
    </source>
</evidence>
<name>A0A5F9DA14_RABIT</name>
<dbReference type="STRING" id="9986.ENSOCUP00000042106"/>
<dbReference type="SMR" id="A0A5F9DA14"/>
<feature type="domain" description="PDZ" evidence="1">
    <location>
        <begin position="11"/>
        <end position="86"/>
    </location>
</feature>
<dbReference type="Pfam" id="PF00595">
    <property type="entry name" value="PDZ"/>
    <property type="match status" value="1"/>
</dbReference>
<evidence type="ECO:0000313" key="3">
    <source>
        <dbReference type="Proteomes" id="UP000001811"/>
    </source>
</evidence>
<sequence>MDSQIPYADYLVVLLPAYENPPAWMGLGFNIRGGEASQPGIFICKVIPDSDARQAGLQDADRVLAMDNVHLQATEHSKAVEILKTAREISWKAKYYPINISITLLTKL</sequence>
<organism evidence="2 3">
    <name type="scientific">Oryctolagus cuniculus</name>
    <name type="common">Rabbit</name>
    <dbReference type="NCBI Taxonomy" id="9986"/>
    <lineage>
        <taxon>Eukaryota</taxon>
        <taxon>Metazoa</taxon>
        <taxon>Chordata</taxon>
        <taxon>Craniata</taxon>
        <taxon>Vertebrata</taxon>
        <taxon>Euteleostomi</taxon>
        <taxon>Mammalia</taxon>
        <taxon>Eutheria</taxon>
        <taxon>Euarchontoglires</taxon>
        <taxon>Glires</taxon>
        <taxon>Lagomorpha</taxon>
        <taxon>Leporidae</taxon>
        <taxon>Oryctolagus</taxon>
    </lineage>
</organism>